<comment type="similarity">
    <text evidence="1">Belongs to the UPF0065 (bug) family.</text>
</comment>
<dbReference type="PANTHER" id="PTHR42928">
    <property type="entry name" value="TRICARBOXYLATE-BINDING PROTEIN"/>
    <property type="match status" value="1"/>
</dbReference>
<dbReference type="SUPFAM" id="SSF53850">
    <property type="entry name" value="Periplasmic binding protein-like II"/>
    <property type="match status" value="1"/>
</dbReference>
<keyword evidence="3" id="KW-1185">Reference proteome</keyword>
<dbReference type="CDD" id="cd07012">
    <property type="entry name" value="PBP2_Bug_TTT"/>
    <property type="match status" value="1"/>
</dbReference>
<dbReference type="EMBL" id="JBHSAJ010000047">
    <property type="protein sequence ID" value="MFC3936004.1"/>
    <property type="molecule type" value="Genomic_DNA"/>
</dbReference>
<evidence type="ECO:0000256" key="1">
    <source>
        <dbReference type="ARBA" id="ARBA00006987"/>
    </source>
</evidence>
<evidence type="ECO:0000313" key="2">
    <source>
        <dbReference type="EMBL" id="MFC3936004.1"/>
    </source>
</evidence>
<sequence>MTVLSTGTLITHTAQAQSDSGNTKPISLIVGYSAGGSADLVARIVATELGKRLGRTVIIENVAGASGMLAAQRVLNGPADGSLIYMGGTDTVVVPMVNPKVKLDWENDFIPVGRMTTVPMIFAVRKASPYANLQDLVAALRMGGKDSINFATPGIGTMQHLYGALINKQAKVSMLHVPYRGGTHITNDLVGGQVDSAMLVLSTAMPFLKDGKIRALSVSDTARVQQLPDVKRIGEEEGFSGMALPLWQGLFMKAGTPAATVNAADKALQEALAQSELRQKLQEAGITVAPLNGPEFKTFIKPQAKLYRDIVTTSQITME</sequence>
<dbReference type="Pfam" id="PF03401">
    <property type="entry name" value="TctC"/>
    <property type="match status" value="1"/>
</dbReference>
<protein>
    <submittedName>
        <fullName evidence="2">Bug family tripartite tricarboxylate transporter substrate binding protein</fullName>
    </submittedName>
</protein>
<comment type="caution">
    <text evidence="2">The sequence shown here is derived from an EMBL/GenBank/DDBJ whole genome shotgun (WGS) entry which is preliminary data.</text>
</comment>
<reference evidence="3" key="1">
    <citation type="journal article" date="2019" name="Int. J. Syst. Evol. Microbiol.">
        <title>The Global Catalogue of Microorganisms (GCM) 10K type strain sequencing project: providing services to taxonomists for standard genome sequencing and annotation.</title>
        <authorList>
            <consortium name="The Broad Institute Genomics Platform"/>
            <consortium name="The Broad Institute Genome Sequencing Center for Infectious Disease"/>
            <person name="Wu L."/>
            <person name="Ma J."/>
        </authorList>
    </citation>
    <scope>NUCLEOTIDE SEQUENCE [LARGE SCALE GENOMIC DNA]</scope>
    <source>
        <strain evidence="3">CCUG 2113</strain>
    </source>
</reference>
<name>A0ABV8DBR3_9BURK</name>
<dbReference type="Gene3D" id="3.40.190.10">
    <property type="entry name" value="Periplasmic binding protein-like II"/>
    <property type="match status" value="1"/>
</dbReference>
<dbReference type="PANTHER" id="PTHR42928:SF5">
    <property type="entry name" value="BLR1237 PROTEIN"/>
    <property type="match status" value="1"/>
</dbReference>
<gene>
    <name evidence="2" type="ORF">ACFOW3_15440</name>
</gene>
<proteinExistence type="inferred from homology"/>
<evidence type="ECO:0000313" key="3">
    <source>
        <dbReference type="Proteomes" id="UP001595693"/>
    </source>
</evidence>
<dbReference type="Proteomes" id="UP001595693">
    <property type="component" value="Unassembled WGS sequence"/>
</dbReference>
<accession>A0ABV8DBR3</accession>
<dbReference type="InterPro" id="IPR005064">
    <property type="entry name" value="BUG"/>
</dbReference>
<organism evidence="2 3">
    <name type="scientific">Acidovorax facilis</name>
    <dbReference type="NCBI Taxonomy" id="12917"/>
    <lineage>
        <taxon>Bacteria</taxon>
        <taxon>Pseudomonadati</taxon>
        <taxon>Pseudomonadota</taxon>
        <taxon>Betaproteobacteria</taxon>
        <taxon>Burkholderiales</taxon>
        <taxon>Comamonadaceae</taxon>
        <taxon>Acidovorax</taxon>
    </lineage>
</organism>
<dbReference type="InterPro" id="IPR042100">
    <property type="entry name" value="Bug_dom1"/>
</dbReference>
<dbReference type="Gene3D" id="3.40.190.150">
    <property type="entry name" value="Bordetella uptake gene, domain 1"/>
    <property type="match status" value="1"/>
</dbReference>
<dbReference type="PIRSF" id="PIRSF017082">
    <property type="entry name" value="YflP"/>
    <property type="match status" value="1"/>
</dbReference>